<evidence type="ECO:0000313" key="2">
    <source>
        <dbReference type="Proteomes" id="UP001057402"/>
    </source>
</evidence>
<sequence>MGLCSLPIMKLIKFKFLSIFPEHLFRRSGRSFPSSNHLNGSTTSSSSSSSSASVLTRRDLEAMLGRLGAGRVGIDELVRRLGSVCGGGGGGEEEELRLAFGSFDEDGDGRITAEELLGYWGGGVMGDEGCILEDCRRMLVWVDGNRDGFVCFKDFSRMM</sequence>
<protein>
    <submittedName>
        <fullName evidence="1">Uncharacterized protein</fullName>
    </submittedName>
</protein>
<dbReference type="Proteomes" id="UP001057402">
    <property type="component" value="Chromosome 5"/>
</dbReference>
<accession>A0ACB9QUW0</accession>
<keyword evidence="2" id="KW-1185">Reference proteome</keyword>
<gene>
    <name evidence="1" type="ORF">MLD38_018760</name>
</gene>
<evidence type="ECO:0000313" key="1">
    <source>
        <dbReference type="EMBL" id="KAI4370405.1"/>
    </source>
</evidence>
<name>A0ACB9QUW0_9MYRT</name>
<organism evidence="1 2">
    <name type="scientific">Melastoma candidum</name>
    <dbReference type="NCBI Taxonomy" id="119954"/>
    <lineage>
        <taxon>Eukaryota</taxon>
        <taxon>Viridiplantae</taxon>
        <taxon>Streptophyta</taxon>
        <taxon>Embryophyta</taxon>
        <taxon>Tracheophyta</taxon>
        <taxon>Spermatophyta</taxon>
        <taxon>Magnoliopsida</taxon>
        <taxon>eudicotyledons</taxon>
        <taxon>Gunneridae</taxon>
        <taxon>Pentapetalae</taxon>
        <taxon>rosids</taxon>
        <taxon>malvids</taxon>
        <taxon>Myrtales</taxon>
        <taxon>Melastomataceae</taxon>
        <taxon>Melastomatoideae</taxon>
        <taxon>Melastomateae</taxon>
        <taxon>Melastoma</taxon>
    </lineage>
</organism>
<reference evidence="2" key="1">
    <citation type="journal article" date="2023" name="Front. Plant Sci.">
        <title>Chromosomal-level genome assembly of Melastoma candidum provides insights into trichome evolution.</title>
        <authorList>
            <person name="Zhong Y."/>
            <person name="Wu W."/>
            <person name="Sun C."/>
            <person name="Zou P."/>
            <person name="Liu Y."/>
            <person name="Dai S."/>
            <person name="Zhou R."/>
        </authorList>
    </citation>
    <scope>NUCLEOTIDE SEQUENCE [LARGE SCALE GENOMIC DNA]</scope>
</reference>
<proteinExistence type="predicted"/>
<dbReference type="EMBL" id="CM042884">
    <property type="protein sequence ID" value="KAI4370405.1"/>
    <property type="molecule type" value="Genomic_DNA"/>
</dbReference>
<comment type="caution">
    <text evidence="1">The sequence shown here is derived from an EMBL/GenBank/DDBJ whole genome shotgun (WGS) entry which is preliminary data.</text>
</comment>